<evidence type="ECO:0000256" key="1">
    <source>
        <dbReference type="ARBA" id="ARBA00022679"/>
    </source>
</evidence>
<dbReference type="CDD" id="cd14014">
    <property type="entry name" value="STKc_PknB_like"/>
    <property type="match status" value="1"/>
</dbReference>
<dbReference type="OrthoDB" id="9801841at2"/>
<dbReference type="PANTHER" id="PTHR43289:SF6">
    <property type="entry name" value="SERINE_THREONINE-PROTEIN KINASE NEKL-3"/>
    <property type="match status" value="1"/>
</dbReference>
<evidence type="ECO:0000256" key="6">
    <source>
        <dbReference type="SAM" id="MobiDB-lite"/>
    </source>
</evidence>
<keyword evidence="7" id="KW-0472">Membrane</keyword>
<dbReference type="PROSITE" id="PS50011">
    <property type="entry name" value="PROTEIN_KINASE_DOM"/>
    <property type="match status" value="1"/>
</dbReference>
<dbReference type="InterPro" id="IPR017441">
    <property type="entry name" value="Protein_kinase_ATP_BS"/>
</dbReference>
<dbReference type="InterPro" id="IPR000719">
    <property type="entry name" value="Prot_kinase_dom"/>
</dbReference>
<evidence type="ECO:0000256" key="4">
    <source>
        <dbReference type="ARBA" id="ARBA00022840"/>
    </source>
</evidence>
<dbReference type="RefSeq" id="WP_143878176.1">
    <property type="nucleotide sequence ID" value="NZ_BAABLZ010000002.1"/>
</dbReference>
<dbReference type="AlphaFoldDB" id="A0A516V2B9"/>
<keyword evidence="10" id="KW-1185">Reference proteome</keyword>
<evidence type="ECO:0000256" key="2">
    <source>
        <dbReference type="ARBA" id="ARBA00022741"/>
    </source>
</evidence>
<dbReference type="PROSITE" id="PS00108">
    <property type="entry name" value="PROTEIN_KINASE_ST"/>
    <property type="match status" value="1"/>
</dbReference>
<name>A0A516V2B9_9GAMM</name>
<dbReference type="InterPro" id="IPR008271">
    <property type="entry name" value="Ser/Thr_kinase_AS"/>
</dbReference>
<dbReference type="Gene3D" id="1.10.510.10">
    <property type="entry name" value="Transferase(Phosphotransferase) domain 1"/>
    <property type="match status" value="1"/>
</dbReference>
<dbReference type="PROSITE" id="PS00107">
    <property type="entry name" value="PROTEIN_KINASE_ATP"/>
    <property type="match status" value="1"/>
</dbReference>
<dbReference type="Pfam" id="PF13424">
    <property type="entry name" value="TPR_12"/>
    <property type="match status" value="2"/>
</dbReference>
<feature type="binding site" evidence="5">
    <location>
        <position position="70"/>
    </location>
    <ligand>
        <name>ATP</name>
        <dbReference type="ChEBI" id="CHEBI:30616"/>
    </ligand>
</feature>
<evidence type="ECO:0000313" key="9">
    <source>
        <dbReference type="EMBL" id="QDQ72661.1"/>
    </source>
</evidence>
<evidence type="ECO:0000259" key="8">
    <source>
        <dbReference type="PROSITE" id="PS50011"/>
    </source>
</evidence>
<dbReference type="GO" id="GO:0004674">
    <property type="term" value="F:protein serine/threonine kinase activity"/>
    <property type="evidence" value="ECO:0007669"/>
    <property type="project" value="UniProtKB-KW"/>
</dbReference>
<evidence type="ECO:0000256" key="3">
    <source>
        <dbReference type="ARBA" id="ARBA00022777"/>
    </source>
</evidence>
<keyword evidence="7" id="KW-1133">Transmembrane helix</keyword>
<reference evidence="9 10" key="1">
    <citation type="submission" date="2019-07" db="EMBL/GenBank/DDBJ databases">
        <title>Lysobacter weifangensis sp. nov., isolated from bensulfuron-methyl contaminated farmland soil.</title>
        <authorList>
            <person name="Zhao H."/>
        </authorList>
    </citation>
    <scope>NUCLEOTIDE SEQUENCE [LARGE SCALE GENOMIC DNA]</scope>
    <source>
        <strain evidence="9 10">CC-Bw-6</strain>
    </source>
</reference>
<keyword evidence="9" id="KW-0723">Serine/threonine-protein kinase</keyword>
<organism evidence="9 10">
    <name type="scientific">Pseudoluteimonas lycopersici</name>
    <dbReference type="NCBI Taxonomy" id="1324796"/>
    <lineage>
        <taxon>Bacteria</taxon>
        <taxon>Pseudomonadati</taxon>
        <taxon>Pseudomonadota</taxon>
        <taxon>Gammaproteobacteria</taxon>
        <taxon>Lysobacterales</taxon>
        <taxon>Lysobacteraceae</taxon>
        <taxon>Pseudoluteimonas</taxon>
    </lineage>
</organism>
<dbReference type="Gene3D" id="1.25.40.10">
    <property type="entry name" value="Tetratricopeptide repeat domain"/>
    <property type="match status" value="2"/>
</dbReference>
<dbReference type="Pfam" id="PF00069">
    <property type="entry name" value="Pkinase"/>
    <property type="match status" value="1"/>
</dbReference>
<dbReference type="PANTHER" id="PTHR43289">
    <property type="entry name" value="MITOGEN-ACTIVATED PROTEIN KINASE KINASE KINASE 20-RELATED"/>
    <property type="match status" value="1"/>
</dbReference>
<evidence type="ECO:0000313" key="10">
    <source>
        <dbReference type="Proteomes" id="UP000315891"/>
    </source>
</evidence>
<evidence type="ECO:0000256" key="7">
    <source>
        <dbReference type="SAM" id="Phobius"/>
    </source>
</evidence>
<dbReference type="SUPFAM" id="SSF48452">
    <property type="entry name" value="TPR-like"/>
    <property type="match status" value="3"/>
</dbReference>
<dbReference type="SUPFAM" id="SSF56112">
    <property type="entry name" value="Protein kinase-like (PK-like)"/>
    <property type="match status" value="1"/>
</dbReference>
<feature type="region of interest" description="Disordered" evidence="6">
    <location>
        <begin position="1"/>
        <end position="29"/>
    </location>
</feature>
<keyword evidence="4 5" id="KW-0067">ATP-binding</keyword>
<dbReference type="InterPro" id="IPR011009">
    <property type="entry name" value="Kinase-like_dom_sf"/>
</dbReference>
<keyword evidence="7" id="KW-0812">Transmembrane</keyword>
<feature type="domain" description="Protein kinase" evidence="8">
    <location>
        <begin position="40"/>
        <end position="321"/>
    </location>
</feature>
<keyword evidence="1" id="KW-0808">Transferase</keyword>
<keyword evidence="2 5" id="KW-0547">Nucleotide-binding</keyword>
<dbReference type="Gene3D" id="3.30.200.20">
    <property type="entry name" value="Phosphorylase Kinase, domain 1"/>
    <property type="match status" value="1"/>
</dbReference>
<dbReference type="GO" id="GO:0005524">
    <property type="term" value="F:ATP binding"/>
    <property type="evidence" value="ECO:0007669"/>
    <property type="project" value="UniProtKB-UniRule"/>
</dbReference>
<feature type="compositionally biased region" description="Basic and acidic residues" evidence="6">
    <location>
        <begin position="1"/>
        <end position="12"/>
    </location>
</feature>
<keyword evidence="3 9" id="KW-0418">Kinase</keyword>
<dbReference type="EMBL" id="CP041742">
    <property type="protein sequence ID" value="QDQ72661.1"/>
    <property type="molecule type" value="Genomic_DNA"/>
</dbReference>
<dbReference type="InterPro" id="IPR011990">
    <property type="entry name" value="TPR-like_helical_dom_sf"/>
</dbReference>
<dbReference type="Pfam" id="PF13374">
    <property type="entry name" value="TPR_10"/>
    <property type="match status" value="1"/>
</dbReference>
<feature type="transmembrane region" description="Helical" evidence="7">
    <location>
        <begin position="346"/>
        <end position="370"/>
    </location>
</feature>
<protein>
    <submittedName>
        <fullName evidence="9">Serine/threonine protein kinase</fullName>
    </submittedName>
</protein>
<dbReference type="Proteomes" id="UP000315891">
    <property type="component" value="Chromosome"/>
</dbReference>
<sequence>MQGSHEDPERTELLATRSPAAGTQAAEGEALPAGARLGRYRIESLLGRGGMGDVYRAEQLEPVRRTVALKLLRAQRLDARHLAYFEVERQLLAQMRHPAIAQVYDADTTADGHPFFAMEFIAGSPITRFCDERSLPLDERVALFIRACEGVQHAHQKGVIHRDLKPGNLLVDEVDGRALPKIIDFGIATATSLTEDRDAAGTPDYMSPEQAGGDQSLVDTRSDVYALGVVLCELLTGQRPASAGETVTGQGRTLRLPSEQLSTLSPQDAERFVREHGQPPARMRKLLRGELDWVVAKAMRHDRNDRYASAAALADDLQRFLDGRPLLAVPPSRRYVLAKFAQRHRVGIVAGAVVSLALVAGLAMSVYGLLQARAQRAIAEQRSAQLEKVAAFQQSMLEGIDVESMGIGMADGLRRQVEHDSPQDAPAFERGLAQASTADIARGLIDHDILANAERAIGRDFDAEPALAADLRESVARVRIALGLPQAAAAGFAQVADYRAKTLGAHAPETLKARQEQAGALLDAADPKQALALAQSSLRDAASLPPRDDVRIRLRMDEAEAISALGDRPRARKLLEALRGDSLELRGEGDPATMEVTNNLAILLGRMGESKAGRDLLEKLVPLRIRILGKDDADTLSSLHNLAVMRIMTGDKDGAVALQRGLVETQTRRLGAEHPQTLAERGNLSNMLIDSGKAKEALPIATAVLDADTRVLGAEHPQTVRAKLNLSSLYARLGQFDKTLAMQQEMIDTRTRLLGPRHPDTLYIMVNRAGTLHQAKRSKESLAMLQWLLPEVREVLGPQHPQTQAALQVQADDADDLGDTRLEIASYRELLDARAAALGADDPRTVDAAWNLEGLLRDGGDAAAADVVRKRYVEPLLAAKPDTLSEGQAKMAENIRKTEAEEAASAAHAVAK</sequence>
<dbReference type="SMART" id="SM00220">
    <property type="entry name" value="S_TKc"/>
    <property type="match status" value="1"/>
</dbReference>
<accession>A0A516V2B9</accession>
<evidence type="ECO:0000256" key="5">
    <source>
        <dbReference type="PROSITE-ProRule" id="PRU10141"/>
    </source>
</evidence>
<proteinExistence type="predicted"/>
<gene>
    <name evidence="9" type="ORF">FNZ56_01595</name>
</gene>